<reference evidence="2" key="1">
    <citation type="submission" date="2018-02" db="EMBL/GenBank/DDBJ databases">
        <authorList>
            <person name="Moore K."/>
            <person name="Momper L."/>
        </authorList>
    </citation>
    <scope>NUCLEOTIDE SEQUENCE [LARGE SCALE GENOMIC DNA]</scope>
    <source>
        <strain evidence="2">ULC18</strain>
    </source>
</reference>
<name>A0A2T1E0H7_9CYAN</name>
<dbReference type="OrthoDB" id="8481162at2"/>
<sequence length="101" mass="11406">MEGGNFLLQYVDFGDSKGIEIIGFDEESKSLKSHYFDGSGKILEYTYELHDDTLTVSINMPRAKGQFIAKFSDNGNTYTGSWNWTEDGVKKGYDAIMTKIK</sequence>
<dbReference type="AlphaFoldDB" id="A0A2T1E0H7"/>
<reference evidence="1 2" key="2">
    <citation type="submission" date="2018-03" db="EMBL/GenBank/DDBJ databases">
        <title>The ancient ancestry and fast evolution of plastids.</title>
        <authorList>
            <person name="Moore K.R."/>
            <person name="Magnabosco C."/>
            <person name="Momper L."/>
            <person name="Gold D.A."/>
            <person name="Bosak T."/>
            <person name="Fournier G.P."/>
        </authorList>
    </citation>
    <scope>NUCLEOTIDE SEQUENCE [LARGE SCALE GENOMIC DNA]</scope>
    <source>
        <strain evidence="1 2">ULC18</strain>
    </source>
</reference>
<proteinExistence type="predicted"/>
<gene>
    <name evidence="1" type="ORF">C7B82_20325</name>
</gene>
<protein>
    <submittedName>
        <fullName evidence="1">Uncharacterized protein</fullName>
    </submittedName>
</protein>
<keyword evidence="2" id="KW-1185">Reference proteome</keyword>
<organism evidence="1 2">
    <name type="scientific">Stenomitos frigidus ULC18</name>
    <dbReference type="NCBI Taxonomy" id="2107698"/>
    <lineage>
        <taxon>Bacteria</taxon>
        <taxon>Bacillati</taxon>
        <taxon>Cyanobacteriota</taxon>
        <taxon>Cyanophyceae</taxon>
        <taxon>Leptolyngbyales</taxon>
        <taxon>Leptolyngbyaceae</taxon>
        <taxon>Stenomitos</taxon>
    </lineage>
</organism>
<dbReference type="RefSeq" id="WP_106258108.1">
    <property type="nucleotide sequence ID" value="NZ_CAWNSW010000044.1"/>
</dbReference>
<dbReference type="EMBL" id="PVWK01000110">
    <property type="protein sequence ID" value="PSB26266.1"/>
    <property type="molecule type" value="Genomic_DNA"/>
</dbReference>
<evidence type="ECO:0000313" key="2">
    <source>
        <dbReference type="Proteomes" id="UP000239576"/>
    </source>
</evidence>
<dbReference type="Proteomes" id="UP000239576">
    <property type="component" value="Unassembled WGS sequence"/>
</dbReference>
<accession>A0A2T1E0H7</accession>
<comment type="caution">
    <text evidence="1">The sequence shown here is derived from an EMBL/GenBank/DDBJ whole genome shotgun (WGS) entry which is preliminary data.</text>
</comment>
<evidence type="ECO:0000313" key="1">
    <source>
        <dbReference type="EMBL" id="PSB26266.1"/>
    </source>
</evidence>